<feature type="transmembrane region" description="Helical" evidence="6">
    <location>
        <begin position="347"/>
        <end position="367"/>
    </location>
</feature>
<evidence type="ECO:0000256" key="3">
    <source>
        <dbReference type="ARBA" id="ARBA00022692"/>
    </source>
</evidence>
<feature type="transmembrane region" description="Helical" evidence="6">
    <location>
        <begin position="404"/>
        <end position="422"/>
    </location>
</feature>
<feature type="transmembrane region" description="Helical" evidence="6">
    <location>
        <begin position="266"/>
        <end position="292"/>
    </location>
</feature>
<comment type="subcellular location">
    <subcellularLocation>
        <location evidence="1">Cell membrane</location>
        <topology evidence="1">Multi-pass membrane protein</topology>
    </subcellularLocation>
</comment>
<comment type="caution">
    <text evidence="7">The sequence shown here is derived from an EMBL/GenBank/DDBJ whole genome shotgun (WGS) entry which is preliminary data.</text>
</comment>
<dbReference type="PANTHER" id="PTHR42770:SF7">
    <property type="entry name" value="MEMBRANE PROTEIN"/>
    <property type="match status" value="1"/>
</dbReference>
<sequence length="426" mass="44600">MNGASTHNQPPRAIGLAGAVLINLNGVIGSGIFALPALLYAGAGGYAPLVVLAYALLVAGPSLVYARLSTMHEQSGGPQLYVEHAFGPFAGFQAGWFLLGQNLAARAANFHVLVSYLAALFPLFDDPAIRLATIAALIALFTGLAAAGTRNSIRALWLGTLLKLGPILLICGAGLLANGVPTGFALPEFGEVESIALLLAYAYSGGALSTVVAGEVREARRTVYRSIFVNLALIAVLYAFVQWAYIAIDPQAVNADRPLASAGEAVFGPLGVALISVAAIFSTGANQLSYFVSMPRLIYGMASRGLLPALLARISPRFGTPTPAILCYAMIVLALALSGTFATLATYMVALETLVILLTVLALPMLWRAGEDRPQGPMLILWSALVLFALVFNLWLLAQVPLSSALPTLGVLAVGTLLYLLARRRA</sequence>
<dbReference type="InterPro" id="IPR050367">
    <property type="entry name" value="APC_superfamily"/>
</dbReference>
<dbReference type="OrthoDB" id="7065842at2"/>
<feature type="transmembrane region" description="Helical" evidence="6">
    <location>
        <begin position="226"/>
        <end position="246"/>
    </location>
</feature>
<dbReference type="GO" id="GO:0005886">
    <property type="term" value="C:plasma membrane"/>
    <property type="evidence" value="ECO:0007669"/>
    <property type="project" value="UniProtKB-SubCell"/>
</dbReference>
<dbReference type="PANTHER" id="PTHR42770">
    <property type="entry name" value="AMINO ACID TRANSPORTER-RELATED"/>
    <property type="match status" value="1"/>
</dbReference>
<feature type="transmembrane region" description="Helical" evidence="6">
    <location>
        <begin position="46"/>
        <end position="66"/>
    </location>
</feature>
<dbReference type="GO" id="GO:0022857">
    <property type="term" value="F:transmembrane transporter activity"/>
    <property type="evidence" value="ECO:0007669"/>
    <property type="project" value="InterPro"/>
</dbReference>
<dbReference type="PIRSF" id="PIRSF006060">
    <property type="entry name" value="AA_transporter"/>
    <property type="match status" value="1"/>
</dbReference>
<keyword evidence="5 6" id="KW-0472">Membrane</keyword>
<evidence type="ECO:0000256" key="6">
    <source>
        <dbReference type="SAM" id="Phobius"/>
    </source>
</evidence>
<feature type="transmembrane region" description="Helical" evidence="6">
    <location>
        <begin position="103"/>
        <end position="123"/>
    </location>
</feature>
<feature type="transmembrane region" description="Helical" evidence="6">
    <location>
        <begin position="155"/>
        <end position="175"/>
    </location>
</feature>
<dbReference type="Gene3D" id="1.20.1740.10">
    <property type="entry name" value="Amino acid/polyamine transporter I"/>
    <property type="match status" value="1"/>
</dbReference>
<organism evidence="7 8">
    <name type="scientific">Aurantiacibacter xanthus</name>
    <dbReference type="NCBI Taxonomy" id="1784712"/>
    <lineage>
        <taxon>Bacteria</taxon>
        <taxon>Pseudomonadati</taxon>
        <taxon>Pseudomonadota</taxon>
        <taxon>Alphaproteobacteria</taxon>
        <taxon>Sphingomonadales</taxon>
        <taxon>Erythrobacteraceae</taxon>
        <taxon>Aurantiacibacter</taxon>
    </lineage>
</organism>
<reference evidence="7 8" key="1">
    <citation type="submission" date="2018-08" db="EMBL/GenBank/DDBJ databases">
        <title>Erythrobacter zhengii sp.nov., a bacterium isolated from deep-sea sediment.</title>
        <authorList>
            <person name="Fang C."/>
            <person name="Wu Y.-H."/>
            <person name="Sun C."/>
            <person name="Wang H."/>
            <person name="Cheng H."/>
            <person name="Meng F.-X."/>
            <person name="Wang C.-S."/>
            <person name="Xu X.-W."/>
        </authorList>
    </citation>
    <scope>NUCLEOTIDE SEQUENCE [LARGE SCALE GENOMIC DNA]</scope>
    <source>
        <strain evidence="7 8">CCTCC AB 2015396</strain>
    </source>
</reference>
<evidence type="ECO:0000256" key="1">
    <source>
        <dbReference type="ARBA" id="ARBA00004651"/>
    </source>
</evidence>
<gene>
    <name evidence="7" type="ORF">D2V17_07585</name>
</gene>
<feature type="transmembrane region" description="Helical" evidence="6">
    <location>
        <begin position="195"/>
        <end position="214"/>
    </location>
</feature>
<keyword evidence="8" id="KW-1185">Reference proteome</keyword>
<keyword evidence="2" id="KW-1003">Cell membrane</keyword>
<dbReference type="RefSeq" id="WP_119592471.1">
    <property type="nucleotide sequence ID" value="NZ_QXFM01000069.1"/>
</dbReference>
<feature type="transmembrane region" description="Helical" evidence="6">
    <location>
        <begin position="129"/>
        <end position="148"/>
    </location>
</feature>
<dbReference type="AlphaFoldDB" id="A0A3A1P5M3"/>
<keyword evidence="4 6" id="KW-1133">Transmembrane helix</keyword>
<feature type="transmembrane region" description="Helical" evidence="6">
    <location>
        <begin position="12"/>
        <end position="40"/>
    </location>
</feature>
<evidence type="ECO:0000256" key="2">
    <source>
        <dbReference type="ARBA" id="ARBA00022475"/>
    </source>
</evidence>
<dbReference type="Proteomes" id="UP000265366">
    <property type="component" value="Unassembled WGS sequence"/>
</dbReference>
<keyword evidence="3 6" id="KW-0812">Transmembrane</keyword>
<evidence type="ECO:0000256" key="5">
    <source>
        <dbReference type="ARBA" id="ARBA00023136"/>
    </source>
</evidence>
<evidence type="ECO:0000256" key="4">
    <source>
        <dbReference type="ARBA" id="ARBA00022989"/>
    </source>
</evidence>
<name>A0A3A1P5M3_9SPHN</name>
<accession>A0A3A1P5M3</accession>
<dbReference type="InterPro" id="IPR002293">
    <property type="entry name" value="AA/rel_permease1"/>
</dbReference>
<proteinExistence type="predicted"/>
<dbReference type="EMBL" id="QXFM01000069">
    <property type="protein sequence ID" value="RIV88461.1"/>
    <property type="molecule type" value="Genomic_DNA"/>
</dbReference>
<evidence type="ECO:0000313" key="8">
    <source>
        <dbReference type="Proteomes" id="UP000265366"/>
    </source>
</evidence>
<dbReference type="Pfam" id="PF13520">
    <property type="entry name" value="AA_permease_2"/>
    <property type="match status" value="1"/>
</dbReference>
<protein>
    <submittedName>
        <fullName evidence="7">APC family permease</fullName>
    </submittedName>
</protein>
<evidence type="ECO:0000313" key="7">
    <source>
        <dbReference type="EMBL" id="RIV88461.1"/>
    </source>
</evidence>
<feature type="transmembrane region" description="Helical" evidence="6">
    <location>
        <begin position="379"/>
        <end position="398"/>
    </location>
</feature>
<feature type="transmembrane region" description="Helical" evidence="6">
    <location>
        <begin position="323"/>
        <end position="341"/>
    </location>
</feature>